<evidence type="ECO:0000313" key="4">
    <source>
        <dbReference type="Proteomes" id="UP000537130"/>
    </source>
</evidence>
<evidence type="ECO:0000313" key="3">
    <source>
        <dbReference type="EMBL" id="MBB3048419.1"/>
    </source>
</evidence>
<dbReference type="InterPro" id="IPR001763">
    <property type="entry name" value="Rhodanese-like_dom"/>
</dbReference>
<dbReference type="RefSeq" id="WP_183411202.1">
    <property type="nucleotide sequence ID" value="NZ_JACHWY010000003.1"/>
</dbReference>
<dbReference type="SUPFAM" id="SSF52821">
    <property type="entry name" value="Rhodanese/Cell cycle control phosphatase"/>
    <property type="match status" value="1"/>
</dbReference>
<sequence>MESFILFLGQQWMLVGALLVCVMMLVFHDSKRAGAALSPQAAVNLINQEDALVVDLREAKDFKAGHIVNAVNIPYNSFDKRKTELEKHKDKPLILVCRLGQHSSAIGKKLAADGFTGVRRMSGGMMEWQAQQLPVVKG</sequence>
<dbReference type="EMBL" id="JACHWY010000003">
    <property type="protein sequence ID" value="MBB3048419.1"/>
    <property type="molecule type" value="Genomic_DNA"/>
</dbReference>
<dbReference type="PROSITE" id="PS50206">
    <property type="entry name" value="RHODANESE_3"/>
    <property type="match status" value="1"/>
</dbReference>
<comment type="caution">
    <text evidence="3">The sequence shown here is derived from an EMBL/GenBank/DDBJ whole genome shotgun (WGS) entry which is preliminary data.</text>
</comment>
<dbReference type="PANTHER" id="PTHR43031">
    <property type="entry name" value="FAD-DEPENDENT OXIDOREDUCTASE"/>
    <property type="match status" value="1"/>
</dbReference>
<feature type="transmembrane region" description="Helical" evidence="1">
    <location>
        <begin position="6"/>
        <end position="27"/>
    </location>
</feature>
<reference evidence="3 4" key="1">
    <citation type="submission" date="2020-08" db="EMBL/GenBank/DDBJ databases">
        <title>Genomic Encyclopedia of Type Strains, Phase III (KMG-III): the genomes of soil and plant-associated and newly described type strains.</title>
        <authorList>
            <person name="Whitman W."/>
        </authorList>
    </citation>
    <scope>NUCLEOTIDE SEQUENCE [LARGE SCALE GENOMIC DNA]</scope>
    <source>
        <strain evidence="3 4">CECT 8654</strain>
    </source>
</reference>
<keyword evidence="1" id="KW-0812">Transmembrane</keyword>
<keyword evidence="3" id="KW-0808">Transferase</keyword>
<protein>
    <submittedName>
        <fullName evidence="3">Rhodanese-related sulfurtransferase</fullName>
    </submittedName>
</protein>
<gene>
    <name evidence="3" type="ORF">FHR99_002693</name>
</gene>
<dbReference type="AlphaFoldDB" id="A0A7W4W7N2"/>
<dbReference type="InterPro" id="IPR050229">
    <property type="entry name" value="GlpE_sulfurtransferase"/>
</dbReference>
<dbReference type="CDD" id="cd00158">
    <property type="entry name" value="RHOD"/>
    <property type="match status" value="1"/>
</dbReference>
<dbReference type="Pfam" id="PF00581">
    <property type="entry name" value="Rhodanese"/>
    <property type="match status" value="1"/>
</dbReference>
<accession>A0A7W4W7N2</accession>
<proteinExistence type="predicted"/>
<keyword evidence="1" id="KW-1133">Transmembrane helix</keyword>
<feature type="domain" description="Rhodanese" evidence="2">
    <location>
        <begin position="47"/>
        <end position="137"/>
    </location>
</feature>
<keyword evidence="4" id="KW-1185">Reference proteome</keyword>
<dbReference type="GO" id="GO:0016740">
    <property type="term" value="F:transferase activity"/>
    <property type="evidence" value="ECO:0007669"/>
    <property type="project" value="UniProtKB-KW"/>
</dbReference>
<organism evidence="3 4">
    <name type="scientific">Litorivivens lipolytica</name>
    <dbReference type="NCBI Taxonomy" id="1524264"/>
    <lineage>
        <taxon>Bacteria</taxon>
        <taxon>Pseudomonadati</taxon>
        <taxon>Pseudomonadota</taxon>
        <taxon>Gammaproteobacteria</taxon>
        <taxon>Litorivivens</taxon>
    </lineage>
</organism>
<dbReference type="Gene3D" id="3.40.250.10">
    <property type="entry name" value="Rhodanese-like domain"/>
    <property type="match status" value="1"/>
</dbReference>
<keyword evidence="1" id="KW-0472">Membrane</keyword>
<evidence type="ECO:0000256" key="1">
    <source>
        <dbReference type="SAM" id="Phobius"/>
    </source>
</evidence>
<dbReference type="Proteomes" id="UP000537130">
    <property type="component" value="Unassembled WGS sequence"/>
</dbReference>
<name>A0A7W4W7N2_9GAMM</name>
<dbReference type="SMART" id="SM00450">
    <property type="entry name" value="RHOD"/>
    <property type="match status" value="1"/>
</dbReference>
<dbReference type="InterPro" id="IPR036873">
    <property type="entry name" value="Rhodanese-like_dom_sf"/>
</dbReference>
<evidence type="ECO:0000259" key="2">
    <source>
        <dbReference type="PROSITE" id="PS50206"/>
    </source>
</evidence>
<dbReference type="PANTHER" id="PTHR43031:SF18">
    <property type="entry name" value="RHODANESE-RELATED SULFURTRANSFERASES"/>
    <property type="match status" value="1"/>
</dbReference>